<dbReference type="PANTHER" id="PTHR46577:SF1">
    <property type="entry name" value="HTH-TYPE TRANSCRIPTIONAL REGULATORY PROTEIN GABR"/>
    <property type="match status" value="1"/>
</dbReference>
<dbReference type="Gene3D" id="3.40.640.10">
    <property type="entry name" value="Type I PLP-dependent aspartate aminotransferase-like (Major domain)"/>
    <property type="match status" value="1"/>
</dbReference>
<evidence type="ECO:0000256" key="3">
    <source>
        <dbReference type="ARBA" id="ARBA00023015"/>
    </source>
</evidence>
<dbReference type="Pfam" id="PF00392">
    <property type="entry name" value="GntR"/>
    <property type="match status" value="1"/>
</dbReference>
<dbReference type="InterPro" id="IPR004839">
    <property type="entry name" value="Aminotransferase_I/II_large"/>
</dbReference>
<name>A0A5C1YDM6_9MICO</name>
<keyword evidence="8" id="KW-0032">Aminotransferase</keyword>
<dbReference type="InterPro" id="IPR051446">
    <property type="entry name" value="HTH_trans_reg/aminotransferase"/>
</dbReference>
<evidence type="ECO:0000313" key="9">
    <source>
        <dbReference type="Proteomes" id="UP000324678"/>
    </source>
</evidence>
<dbReference type="CDD" id="cd00609">
    <property type="entry name" value="AAT_like"/>
    <property type="match status" value="1"/>
</dbReference>
<dbReference type="AlphaFoldDB" id="A0A5C1YDM6"/>
<evidence type="ECO:0000256" key="2">
    <source>
        <dbReference type="ARBA" id="ARBA00022898"/>
    </source>
</evidence>
<evidence type="ECO:0000256" key="5">
    <source>
        <dbReference type="ARBA" id="ARBA00023163"/>
    </source>
</evidence>
<keyword evidence="9" id="KW-1185">Reference proteome</keyword>
<dbReference type="KEGG" id="ail:FLP10_00695"/>
<dbReference type="EMBL" id="CP043505">
    <property type="protein sequence ID" value="QEO13097.1"/>
    <property type="molecule type" value="Genomic_DNA"/>
</dbReference>
<evidence type="ECO:0000256" key="1">
    <source>
        <dbReference type="ARBA" id="ARBA00005384"/>
    </source>
</evidence>
<evidence type="ECO:0000256" key="6">
    <source>
        <dbReference type="SAM" id="MobiDB-lite"/>
    </source>
</evidence>
<dbReference type="GO" id="GO:0008483">
    <property type="term" value="F:transaminase activity"/>
    <property type="evidence" value="ECO:0007669"/>
    <property type="project" value="UniProtKB-KW"/>
</dbReference>
<evidence type="ECO:0000259" key="7">
    <source>
        <dbReference type="PROSITE" id="PS50949"/>
    </source>
</evidence>
<gene>
    <name evidence="8" type="ORF">FLP10_00695</name>
</gene>
<comment type="similarity">
    <text evidence="1">In the C-terminal section; belongs to the class-I pyridoxal-phosphate-dependent aminotransferase family.</text>
</comment>
<protein>
    <submittedName>
        <fullName evidence="8">PLP-dependent aminotransferase family protein</fullName>
    </submittedName>
</protein>
<dbReference type="OrthoDB" id="594134at2"/>
<evidence type="ECO:0000256" key="4">
    <source>
        <dbReference type="ARBA" id="ARBA00023125"/>
    </source>
</evidence>
<organism evidence="8 9">
    <name type="scientific">Agromyces intestinalis</name>
    <dbReference type="NCBI Taxonomy" id="2592652"/>
    <lineage>
        <taxon>Bacteria</taxon>
        <taxon>Bacillati</taxon>
        <taxon>Actinomycetota</taxon>
        <taxon>Actinomycetes</taxon>
        <taxon>Micrococcales</taxon>
        <taxon>Microbacteriaceae</taxon>
        <taxon>Agromyces</taxon>
    </lineage>
</organism>
<dbReference type="SUPFAM" id="SSF46785">
    <property type="entry name" value="Winged helix' DNA-binding domain"/>
    <property type="match status" value="1"/>
</dbReference>
<dbReference type="Proteomes" id="UP000324678">
    <property type="component" value="Chromosome"/>
</dbReference>
<dbReference type="GO" id="GO:0030170">
    <property type="term" value="F:pyridoxal phosphate binding"/>
    <property type="evidence" value="ECO:0007669"/>
    <property type="project" value="InterPro"/>
</dbReference>
<dbReference type="GO" id="GO:0003677">
    <property type="term" value="F:DNA binding"/>
    <property type="evidence" value="ECO:0007669"/>
    <property type="project" value="UniProtKB-KW"/>
</dbReference>
<keyword evidence="8" id="KW-0808">Transferase</keyword>
<sequence>MSSDQANLGNTALAWEVLLDLDAEAGRLRDRMERALRAAIGDGRLAPGSVLPPSRLLAARLGISRWVVTEAYGQLVAEGVLEARVGAGTRVPPPKASPLAQALPPQSGRGDRRADVGGGAVDMATSRPAPARFDLGAGKPDLRFAPRDRWIAAMRRALAVLPDAELTESPRNGNPRARAAVAAHLVASRNALTGPAEVVVTASTRDAVDRVAAALRTLGHTHLLVEDPSWSALRTIAAQHGLAPVPVPVDDDGVDVDALVDTAHRTGARVALVTPAHQFPLGAALSPGRREALARWAREQDAVLIEDDYDAEFRYDRRPIAALQRHAPERTVLLGSLSKSVSPAFGIGWAVVPEWLQAALPPTSSRPSTLDQLAFAEFVEGGDFARHLRASRIRLGRRRATLAAAVARELPGARLTGIEAGMHAVLALPSGMTAASVVTAAAAAGVEVSDAAWYRASETPRPEALVLSYGNLADPLVDEAVAELARIIQGLVPRR</sequence>
<dbReference type="InterPro" id="IPR036390">
    <property type="entry name" value="WH_DNA-bd_sf"/>
</dbReference>
<feature type="domain" description="HTH gntR-type" evidence="7">
    <location>
        <begin position="26"/>
        <end position="94"/>
    </location>
</feature>
<dbReference type="Gene3D" id="1.10.10.10">
    <property type="entry name" value="Winged helix-like DNA-binding domain superfamily/Winged helix DNA-binding domain"/>
    <property type="match status" value="1"/>
</dbReference>
<accession>A0A5C1YDM6</accession>
<dbReference type="PROSITE" id="PS50949">
    <property type="entry name" value="HTH_GNTR"/>
    <property type="match status" value="1"/>
</dbReference>
<keyword evidence="4" id="KW-0238">DNA-binding</keyword>
<dbReference type="InterPro" id="IPR015424">
    <property type="entry name" value="PyrdxlP-dep_Trfase"/>
</dbReference>
<keyword evidence="2" id="KW-0663">Pyridoxal phosphate</keyword>
<dbReference type="SMART" id="SM00345">
    <property type="entry name" value="HTH_GNTR"/>
    <property type="match status" value="1"/>
</dbReference>
<dbReference type="CDD" id="cd07377">
    <property type="entry name" value="WHTH_GntR"/>
    <property type="match status" value="1"/>
</dbReference>
<reference evidence="8 9" key="1">
    <citation type="submission" date="2019-09" db="EMBL/GenBank/DDBJ databases">
        <title>Genome sequencing of strain KACC 19306.</title>
        <authorList>
            <person name="Heo J."/>
            <person name="Kim S.-J."/>
            <person name="Kim J.-S."/>
            <person name="Hong S.-B."/>
            <person name="Kwon S.-W."/>
        </authorList>
    </citation>
    <scope>NUCLEOTIDE SEQUENCE [LARGE SCALE GENOMIC DNA]</scope>
    <source>
        <strain evidence="8 9">KACC 19306</strain>
    </source>
</reference>
<dbReference type="RefSeq" id="WP_149159121.1">
    <property type="nucleotide sequence ID" value="NZ_CP043505.1"/>
</dbReference>
<dbReference type="GO" id="GO:0003700">
    <property type="term" value="F:DNA-binding transcription factor activity"/>
    <property type="evidence" value="ECO:0007669"/>
    <property type="project" value="InterPro"/>
</dbReference>
<dbReference type="InterPro" id="IPR000524">
    <property type="entry name" value="Tscrpt_reg_HTH_GntR"/>
</dbReference>
<dbReference type="PANTHER" id="PTHR46577">
    <property type="entry name" value="HTH-TYPE TRANSCRIPTIONAL REGULATORY PROTEIN GABR"/>
    <property type="match status" value="1"/>
</dbReference>
<proteinExistence type="inferred from homology"/>
<dbReference type="SUPFAM" id="SSF53383">
    <property type="entry name" value="PLP-dependent transferases"/>
    <property type="match status" value="1"/>
</dbReference>
<dbReference type="Pfam" id="PF00155">
    <property type="entry name" value="Aminotran_1_2"/>
    <property type="match status" value="1"/>
</dbReference>
<evidence type="ECO:0000313" key="8">
    <source>
        <dbReference type="EMBL" id="QEO13097.1"/>
    </source>
</evidence>
<dbReference type="InterPro" id="IPR015421">
    <property type="entry name" value="PyrdxlP-dep_Trfase_major"/>
</dbReference>
<keyword evidence="3" id="KW-0805">Transcription regulation</keyword>
<dbReference type="PRINTS" id="PR00035">
    <property type="entry name" value="HTHGNTR"/>
</dbReference>
<keyword evidence="5" id="KW-0804">Transcription</keyword>
<feature type="region of interest" description="Disordered" evidence="6">
    <location>
        <begin position="89"/>
        <end position="116"/>
    </location>
</feature>
<dbReference type="InterPro" id="IPR036388">
    <property type="entry name" value="WH-like_DNA-bd_sf"/>
</dbReference>